<protein>
    <recommendedName>
        <fullName evidence="2">tRNA (guanine(46)-N(7))-methyltransferase</fullName>
        <ecNumber evidence="2">2.1.1.33</ecNumber>
    </recommendedName>
</protein>
<dbReference type="FunFam" id="3.40.50.150:FF:000230">
    <property type="entry name" value="tRNA (Guanine-N(7)-)-methyltransferase"/>
    <property type="match status" value="1"/>
</dbReference>
<dbReference type="OrthoDB" id="47276at2759"/>
<dbReference type="Gene3D" id="3.40.50.150">
    <property type="entry name" value="Vaccinia Virus protein VP39"/>
    <property type="match status" value="1"/>
</dbReference>
<evidence type="ECO:0000256" key="6">
    <source>
        <dbReference type="ARBA" id="ARBA00022694"/>
    </source>
</evidence>
<reference evidence="9" key="2">
    <citation type="submission" date="2025-08" db="UniProtKB">
        <authorList>
            <consortium name="RefSeq"/>
        </authorList>
    </citation>
    <scope>IDENTIFICATION</scope>
    <source>
        <tissue evidence="9">Leaf</tissue>
    </source>
</reference>
<evidence type="ECO:0000313" key="8">
    <source>
        <dbReference type="Proteomes" id="UP000515151"/>
    </source>
</evidence>
<evidence type="ECO:0000256" key="3">
    <source>
        <dbReference type="ARBA" id="ARBA00022603"/>
    </source>
</evidence>
<keyword evidence="4" id="KW-0808">Transferase</keyword>
<evidence type="ECO:0000256" key="5">
    <source>
        <dbReference type="ARBA" id="ARBA00022691"/>
    </source>
</evidence>
<dbReference type="RefSeq" id="XP_031406778.1">
    <property type="nucleotide sequence ID" value="XM_031550918.1"/>
</dbReference>
<organism evidence="8 9">
    <name type="scientific">Punica granatum</name>
    <name type="common">Pomegranate</name>
    <dbReference type="NCBI Taxonomy" id="22663"/>
    <lineage>
        <taxon>Eukaryota</taxon>
        <taxon>Viridiplantae</taxon>
        <taxon>Streptophyta</taxon>
        <taxon>Embryophyta</taxon>
        <taxon>Tracheophyta</taxon>
        <taxon>Spermatophyta</taxon>
        <taxon>Magnoliopsida</taxon>
        <taxon>eudicotyledons</taxon>
        <taxon>Gunneridae</taxon>
        <taxon>Pentapetalae</taxon>
        <taxon>rosids</taxon>
        <taxon>malvids</taxon>
        <taxon>Myrtales</taxon>
        <taxon>Lythraceae</taxon>
        <taxon>Punica</taxon>
    </lineage>
</organism>
<dbReference type="GeneID" id="116215275"/>
<comment type="catalytic activity">
    <reaction evidence="1">
        <text>guanosine(46) in tRNA + S-adenosyl-L-methionine = N(7)-methylguanosine(46) in tRNA + S-adenosyl-L-homocysteine</text>
        <dbReference type="Rhea" id="RHEA:42708"/>
        <dbReference type="Rhea" id="RHEA-COMP:10188"/>
        <dbReference type="Rhea" id="RHEA-COMP:10189"/>
        <dbReference type="ChEBI" id="CHEBI:57856"/>
        <dbReference type="ChEBI" id="CHEBI:59789"/>
        <dbReference type="ChEBI" id="CHEBI:74269"/>
        <dbReference type="ChEBI" id="CHEBI:74480"/>
        <dbReference type="EC" id="2.1.1.33"/>
    </reaction>
</comment>
<accession>A0A6P8ELQ4</accession>
<evidence type="ECO:0000313" key="9">
    <source>
        <dbReference type="RefSeq" id="XP_031406778.1"/>
    </source>
</evidence>
<dbReference type="GO" id="GO:0008176">
    <property type="term" value="F:tRNA (guanine(46)-N7)-methyltransferase activity"/>
    <property type="evidence" value="ECO:0007669"/>
    <property type="project" value="UniProtKB-EC"/>
</dbReference>
<evidence type="ECO:0000256" key="4">
    <source>
        <dbReference type="ARBA" id="ARBA00022679"/>
    </source>
</evidence>
<dbReference type="Proteomes" id="UP000515151">
    <property type="component" value="Chromosome 7"/>
</dbReference>
<evidence type="ECO:0000256" key="1">
    <source>
        <dbReference type="ARBA" id="ARBA00000142"/>
    </source>
</evidence>
<keyword evidence="8" id="KW-1185">Reference proteome</keyword>
<keyword evidence="3" id="KW-0489">Methyltransferase</keyword>
<reference evidence="8" key="1">
    <citation type="journal article" date="2020" name="Plant Biotechnol. J.">
        <title>The pomegranate (Punica granatum L.) draft genome dissects genetic divergence between soft- and hard-seeded cultivars.</title>
        <authorList>
            <person name="Luo X."/>
            <person name="Li H."/>
            <person name="Wu Z."/>
            <person name="Yao W."/>
            <person name="Zhao P."/>
            <person name="Cao D."/>
            <person name="Yu H."/>
            <person name="Li K."/>
            <person name="Poudel K."/>
            <person name="Zhao D."/>
            <person name="Zhang F."/>
            <person name="Xia X."/>
            <person name="Chen L."/>
            <person name="Wang Q."/>
            <person name="Jing D."/>
            <person name="Cao S."/>
        </authorList>
    </citation>
    <scope>NUCLEOTIDE SEQUENCE [LARGE SCALE GENOMIC DNA]</scope>
    <source>
        <strain evidence="8">cv. Tunisia</strain>
    </source>
</reference>
<evidence type="ECO:0000256" key="2">
    <source>
        <dbReference type="ARBA" id="ARBA00011977"/>
    </source>
</evidence>
<dbReference type="InterPro" id="IPR029063">
    <property type="entry name" value="SAM-dependent_MTases_sf"/>
</dbReference>
<name>A0A6P8ELQ4_PUNGR</name>
<dbReference type="GO" id="GO:0043527">
    <property type="term" value="C:tRNA methyltransferase complex"/>
    <property type="evidence" value="ECO:0007669"/>
    <property type="project" value="TreeGrafter"/>
</dbReference>
<feature type="region of interest" description="Disordered" evidence="7">
    <location>
        <begin position="65"/>
        <end position="87"/>
    </location>
</feature>
<feature type="compositionally biased region" description="Acidic residues" evidence="7">
    <location>
        <begin position="66"/>
        <end position="75"/>
    </location>
</feature>
<dbReference type="CDD" id="cd02440">
    <property type="entry name" value="AdoMet_MTases"/>
    <property type="match status" value="1"/>
</dbReference>
<dbReference type="PROSITE" id="PS51625">
    <property type="entry name" value="SAM_MT_TRMB"/>
    <property type="match status" value="1"/>
</dbReference>
<dbReference type="PANTHER" id="PTHR23417:SF21">
    <property type="entry name" value="TRNA (GUANINE-N(7)-)-METHYLTRANSFERASE"/>
    <property type="match status" value="1"/>
</dbReference>
<dbReference type="AlphaFoldDB" id="A0A6P8ELQ4"/>
<dbReference type="InterPro" id="IPR003358">
    <property type="entry name" value="tRNA_(Gua-N-7)_MeTrfase_Trmb"/>
</dbReference>
<evidence type="ECO:0000256" key="7">
    <source>
        <dbReference type="SAM" id="MobiDB-lite"/>
    </source>
</evidence>
<dbReference type="PANTHER" id="PTHR23417">
    <property type="entry name" value="3-DEOXY-D-MANNO-OCTULOSONIC-ACID TRANSFERASE/TRNA GUANINE-N 7 - -METHYLTRANSFERASE"/>
    <property type="match status" value="1"/>
</dbReference>
<dbReference type="SUPFAM" id="SSF53335">
    <property type="entry name" value="S-adenosyl-L-methionine-dependent methyltransferases"/>
    <property type="match status" value="1"/>
</dbReference>
<dbReference type="Pfam" id="PF02390">
    <property type="entry name" value="Methyltransf_4"/>
    <property type="match status" value="1"/>
</dbReference>
<sequence>MVALRPFPTSFNCYFAASKSKHSSLLSSLKSSLFPCPRPPLPPPSLPSPATLSTACSRLRESGFALEEDEEEEGGAEQQQPRNQQLRSPDLVALEYAELNLPHRTAEDLGHARIRQHVNPLSLSFSMPVEAPQWESVFKDPALPLMVDIGSGSGRFLIWLAKAKCELGNYLGLEIRQKLVKRANCWVKELQLDNIHFLFANASVSFNNLISSYPGPLAMVSILCPDPHFKKRHHKRRVVQKPLVDSILCSLAPGGKVFVQSDVFEVAVDMRNQFDEKLDVLQHIDSVDPDVSIDGDGWLRKNPMGIRTEREIHAEFEGAKVYRRMYQKKLI</sequence>
<keyword evidence="6" id="KW-0819">tRNA processing</keyword>
<keyword evidence="5" id="KW-0949">S-adenosyl-L-methionine</keyword>
<gene>
    <name evidence="9" type="primary">LOC116215275</name>
</gene>
<dbReference type="NCBIfam" id="TIGR00091">
    <property type="entry name" value="tRNA (guanosine(46)-N7)-methyltransferase TrmB"/>
    <property type="match status" value="1"/>
</dbReference>
<dbReference type="EC" id="2.1.1.33" evidence="2"/>
<proteinExistence type="predicted"/>